<feature type="compositionally biased region" description="Low complexity" evidence="2">
    <location>
        <begin position="128"/>
        <end position="142"/>
    </location>
</feature>
<dbReference type="AlphaFoldDB" id="A0A383VY43"/>
<name>A0A383VY43_TETOB</name>
<reference evidence="4 6" key="1">
    <citation type="submission" date="2016-10" db="EMBL/GenBank/DDBJ databases">
        <authorList>
            <person name="Cai Z."/>
        </authorList>
    </citation>
    <scope>NUCLEOTIDE SEQUENCE [LARGE SCALE GENOMIC DNA]</scope>
</reference>
<dbReference type="STRING" id="3088.A0A383VY43"/>
<dbReference type="Proteomes" id="UP000256970">
    <property type="component" value="Unassembled WGS sequence"/>
</dbReference>
<dbReference type="SUPFAM" id="SSF52833">
    <property type="entry name" value="Thioredoxin-like"/>
    <property type="match status" value="1"/>
</dbReference>
<dbReference type="CDD" id="cd02947">
    <property type="entry name" value="TRX_family"/>
    <property type="match status" value="1"/>
</dbReference>
<dbReference type="PROSITE" id="PS51352">
    <property type="entry name" value="THIOREDOXIN_2"/>
    <property type="match status" value="1"/>
</dbReference>
<feature type="domain" description="Thioredoxin" evidence="3">
    <location>
        <begin position="1"/>
        <end position="132"/>
    </location>
</feature>
<dbReference type="Pfam" id="PF00085">
    <property type="entry name" value="Thioredoxin"/>
    <property type="match status" value="1"/>
</dbReference>
<evidence type="ECO:0000256" key="2">
    <source>
        <dbReference type="SAM" id="MobiDB-lite"/>
    </source>
</evidence>
<evidence type="ECO:0000256" key="1">
    <source>
        <dbReference type="ARBA" id="ARBA00023157"/>
    </source>
</evidence>
<dbReference type="InterPro" id="IPR013766">
    <property type="entry name" value="Thioredoxin_domain"/>
</dbReference>
<dbReference type="EMBL" id="FNXT01000960">
    <property type="protein sequence ID" value="SZX69850.1"/>
    <property type="molecule type" value="Genomic_DNA"/>
</dbReference>
<evidence type="ECO:0000313" key="5">
    <source>
        <dbReference type="EMBL" id="SZX76980.1"/>
    </source>
</evidence>
<dbReference type="PANTHER" id="PTHR46115">
    <property type="entry name" value="THIOREDOXIN-LIKE PROTEIN 1"/>
    <property type="match status" value="1"/>
</dbReference>
<gene>
    <name evidence="4" type="ORF">BQ4739_LOCUS10120</name>
    <name evidence="5" type="ORF">BQ4739_LOCUS17341</name>
</gene>
<evidence type="ECO:0000313" key="4">
    <source>
        <dbReference type="EMBL" id="SZX69850.1"/>
    </source>
</evidence>
<dbReference type="FunFam" id="3.40.30.10:FF:000245">
    <property type="entry name" value="Thioredoxin"/>
    <property type="match status" value="1"/>
</dbReference>
<evidence type="ECO:0000313" key="6">
    <source>
        <dbReference type="Proteomes" id="UP000256970"/>
    </source>
</evidence>
<proteinExistence type="predicted"/>
<dbReference type="PRINTS" id="PR00421">
    <property type="entry name" value="THIOREDOXIN"/>
</dbReference>
<dbReference type="EMBL" id="FNXT01001270">
    <property type="protein sequence ID" value="SZX76980.1"/>
    <property type="molecule type" value="Genomic_DNA"/>
</dbReference>
<sequence>MAGGRVQEVHSAAEWNAVKNGGGGSFGSANAVVVDFSATWCGPCQQIGPIFEKLSLQYPAVKFVKIDVDECQDVAGECGVRAMPTFQAFFNGAKVDELTGADPGRLQAMIAKLNEKASSSTGTGQKVGGAAASSSAAAPAPGTDDMRARLAAAAEARLKAMGQ</sequence>
<dbReference type="Gene3D" id="3.40.30.10">
    <property type="entry name" value="Glutaredoxin"/>
    <property type="match status" value="1"/>
</dbReference>
<organism evidence="4 6">
    <name type="scientific">Tetradesmus obliquus</name>
    <name type="common">Green alga</name>
    <name type="synonym">Acutodesmus obliquus</name>
    <dbReference type="NCBI Taxonomy" id="3088"/>
    <lineage>
        <taxon>Eukaryota</taxon>
        <taxon>Viridiplantae</taxon>
        <taxon>Chlorophyta</taxon>
        <taxon>core chlorophytes</taxon>
        <taxon>Chlorophyceae</taxon>
        <taxon>CS clade</taxon>
        <taxon>Sphaeropleales</taxon>
        <taxon>Scenedesmaceae</taxon>
        <taxon>Tetradesmus</taxon>
    </lineage>
</organism>
<feature type="region of interest" description="Disordered" evidence="2">
    <location>
        <begin position="117"/>
        <end position="148"/>
    </location>
</feature>
<dbReference type="PROSITE" id="PS00194">
    <property type="entry name" value="THIOREDOXIN_1"/>
    <property type="match status" value="1"/>
</dbReference>
<dbReference type="InterPro" id="IPR036249">
    <property type="entry name" value="Thioredoxin-like_sf"/>
</dbReference>
<dbReference type="InterPro" id="IPR017937">
    <property type="entry name" value="Thioredoxin_CS"/>
</dbReference>
<accession>A0A383VY43</accession>
<keyword evidence="6" id="KW-1185">Reference proteome</keyword>
<protein>
    <recommendedName>
        <fullName evidence="3">Thioredoxin domain-containing protein</fullName>
    </recommendedName>
</protein>
<evidence type="ECO:0000259" key="3">
    <source>
        <dbReference type="PROSITE" id="PS51352"/>
    </source>
</evidence>
<keyword evidence="1" id="KW-1015">Disulfide bond</keyword>